<dbReference type="PANTHER" id="PTHR47572:SF4">
    <property type="entry name" value="LACTONASE DRP35"/>
    <property type="match status" value="1"/>
</dbReference>
<feature type="domain" description="SMP-30/Gluconolactonase/LRE-like region" evidence="3">
    <location>
        <begin position="120"/>
        <end position="335"/>
    </location>
</feature>
<gene>
    <name evidence="4" type="ORF">EMPG_16704</name>
</gene>
<evidence type="ECO:0000256" key="2">
    <source>
        <dbReference type="SAM" id="SignalP"/>
    </source>
</evidence>
<dbReference type="OrthoDB" id="423498at2759"/>
<evidence type="ECO:0000313" key="5">
    <source>
        <dbReference type="Proteomes" id="UP000053573"/>
    </source>
</evidence>
<dbReference type="AlphaFoldDB" id="A0A0H1B9U2"/>
<dbReference type="Proteomes" id="UP000053573">
    <property type="component" value="Unassembled WGS sequence"/>
</dbReference>
<dbReference type="STRING" id="2060906.A0A0H1B9U2"/>
<feature type="signal peptide" evidence="2">
    <location>
        <begin position="1"/>
        <end position="25"/>
    </location>
</feature>
<dbReference type="SUPFAM" id="SSF63829">
    <property type="entry name" value="Calcium-dependent phosphotriesterase"/>
    <property type="match status" value="1"/>
</dbReference>
<dbReference type="PANTHER" id="PTHR47572">
    <property type="entry name" value="LIPOPROTEIN-RELATED"/>
    <property type="match status" value="1"/>
</dbReference>
<evidence type="ECO:0000259" key="3">
    <source>
        <dbReference type="Pfam" id="PF08450"/>
    </source>
</evidence>
<keyword evidence="1" id="KW-0378">Hydrolase</keyword>
<organism evidence="4 5">
    <name type="scientific">Blastomyces silverae</name>
    <dbReference type="NCBI Taxonomy" id="2060906"/>
    <lineage>
        <taxon>Eukaryota</taxon>
        <taxon>Fungi</taxon>
        <taxon>Dikarya</taxon>
        <taxon>Ascomycota</taxon>
        <taxon>Pezizomycotina</taxon>
        <taxon>Eurotiomycetes</taxon>
        <taxon>Eurotiomycetidae</taxon>
        <taxon>Onygenales</taxon>
        <taxon>Ajellomycetaceae</taxon>
        <taxon>Blastomyces</taxon>
    </lineage>
</organism>
<name>A0A0H1B9U2_9EURO</name>
<keyword evidence="5" id="KW-1185">Reference proteome</keyword>
<dbReference type="InterPro" id="IPR051262">
    <property type="entry name" value="SMP-30/CGR1_Lactonase"/>
</dbReference>
<proteinExistence type="predicted"/>
<reference evidence="5" key="1">
    <citation type="journal article" date="2015" name="PLoS Genet.">
        <title>The dynamic genome and transcriptome of the human fungal pathogen Blastomyces and close relative Emmonsia.</title>
        <authorList>
            <person name="Munoz J.F."/>
            <person name="Gauthier G.M."/>
            <person name="Desjardins C.A."/>
            <person name="Gallo J.E."/>
            <person name="Holder J."/>
            <person name="Sullivan T.D."/>
            <person name="Marty A.J."/>
            <person name="Carmen J.C."/>
            <person name="Chen Z."/>
            <person name="Ding L."/>
            <person name="Gujja S."/>
            <person name="Magrini V."/>
            <person name="Misas E."/>
            <person name="Mitreva M."/>
            <person name="Priest M."/>
            <person name="Saif S."/>
            <person name="Whiston E.A."/>
            <person name="Young S."/>
            <person name="Zeng Q."/>
            <person name="Goldman W.E."/>
            <person name="Mardis E.R."/>
            <person name="Taylor J.W."/>
            <person name="McEwen J.G."/>
            <person name="Clay O.K."/>
            <person name="Klein B.S."/>
            <person name="Cuomo C.A."/>
        </authorList>
    </citation>
    <scope>NUCLEOTIDE SEQUENCE [LARGE SCALE GENOMIC DNA]</scope>
    <source>
        <strain evidence="5">UAMH 139</strain>
    </source>
</reference>
<dbReference type="InterPro" id="IPR011042">
    <property type="entry name" value="6-blade_b-propeller_TolB-like"/>
</dbReference>
<dbReference type="Gene3D" id="2.120.10.30">
    <property type="entry name" value="TolB, C-terminal domain"/>
    <property type="match status" value="1"/>
</dbReference>
<accession>A0A0H1B9U2</accession>
<evidence type="ECO:0000313" key="4">
    <source>
        <dbReference type="EMBL" id="KLJ07828.1"/>
    </source>
</evidence>
<keyword evidence="2" id="KW-0732">Signal</keyword>
<evidence type="ECO:0000256" key="1">
    <source>
        <dbReference type="ARBA" id="ARBA00022801"/>
    </source>
</evidence>
<dbReference type="EMBL" id="LDEV01002740">
    <property type="protein sequence ID" value="KLJ07828.1"/>
    <property type="molecule type" value="Genomic_DNA"/>
</dbReference>
<sequence length="366" mass="38344">MAKHSTPNPFLKLAIAASLITAAFSSPLDPSRLVRRDDAANVKTTAAKPLDLGGAFGASIEGASVNKAGDVFAVDFSGKGATTTPTSFGFFHQTDGGVGNVAGQDPIVIAKGAKDTFLAGSRFVKKGKKVLIADAQNKRVMSVDVATKKVSVFCENAKMLQPNDLAVSTKRDCLIYLSGQKYETDSIAGEHGDLWTCDGNKATQFSPAILKKADIHRTNGIEVDPKGEFLYLTSAANVKGAVGSLKVFKFALDKETGALLEQDPVVFHDFSHAEKGTDLDGMRTDVDGNLYVSLNAGGKIAKLDPSGKLLQYITTPGVKGPSNLELGGKDGKTLFAVGRCENDQKAGCAASIGVDKPGRAFASLNA</sequence>
<dbReference type="Pfam" id="PF08450">
    <property type="entry name" value="SGL"/>
    <property type="match status" value="1"/>
</dbReference>
<dbReference type="InterPro" id="IPR013658">
    <property type="entry name" value="SGL"/>
</dbReference>
<dbReference type="GO" id="GO:0016787">
    <property type="term" value="F:hydrolase activity"/>
    <property type="evidence" value="ECO:0007669"/>
    <property type="project" value="UniProtKB-KW"/>
</dbReference>
<protein>
    <recommendedName>
        <fullName evidence="3">SMP-30/Gluconolactonase/LRE-like region domain-containing protein</fullName>
    </recommendedName>
</protein>
<feature type="chain" id="PRO_5005199287" description="SMP-30/Gluconolactonase/LRE-like region domain-containing protein" evidence="2">
    <location>
        <begin position="26"/>
        <end position="366"/>
    </location>
</feature>
<comment type="caution">
    <text evidence="4">The sequence shown here is derived from an EMBL/GenBank/DDBJ whole genome shotgun (WGS) entry which is preliminary data.</text>
</comment>